<comment type="caution">
    <text evidence="2">The sequence shown here is derived from an EMBL/GenBank/DDBJ whole genome shotgun (WGS) entry which is preliminary data.</text>
</comment>
<dbReference type="EMBL" id="AGNL01004635">
    <property type="protein sequence ID" value="EJK73275.1"/>
    <property type="molecule type" value="Genomic_DNA"/>
</dbReference>
<proteinExistence type="predicted"/>
<dbReference type="AlphaFoldDB" id="K0T6J5"/>
<feature type="chain" id="PRO_5030173141" evidence="1">
    <location>
        <begin position="20"/>
        <end position="276"/>
    </location>
</feature>
<accession>K0T6J5</accession>
<keyword evidence="3" id="KW-1185">Reference proteome</keyword>
<keyword evidence="1" id="KW-0732">Signal</keyword>
<organism evidence="2 3">
    <name type="scientific">Thalassiosira oceanica</name>
    <name type="common">Marine diatom</name>
    <dbReference type="NCBI Taxonomy" id="159749"/>
    <lineage>
        <taxon>Eukaryota</taxon>
        <taxon>Sar</taxon>
        <taxon>Stramenopiles</taxon>
        <taxon>Ochrophyta</taxon>
        <taxon>Bacillariophyta</taxon>
        <taxon>Coscinodiscophyceae</taxon>
        <taxon>Thalassiosirophycidae</taxon>
        <taxon>Thalassiosirales</taxon>
        <taxon>Thalassiosiraceae</taxon>
        <taxon>Thalassiosira</taxon>
    </lineage>
</organism>
<evidence type="ECO:0000313" key="2">
    <source>
        <dbReference type="EMBL" id="EJK73275.1"/>
    </source>
</evidence>
<evidence type="ECO:0000256" key="1">
    <source>
        <dbReference type="SAM" id="SignalP"/>
    </source>
</evidence>
<sequence>MIKLVAALAVVCFAFETSSFTVAWNGKKRNNILSTAKRASADDDATLNLYGEFEYKSKTAPYSPRIVDFLSLDETPRILLRGTGKNEVARVKEVDDALNLRYEALCRDLGLTADNASDRGYCTYYEVRTGGVRFPGLQVDSLATIGVRQLTDGYEFVLVGDTTEATGIPLFVYFFNRVTGKAEISDDDASSAEQTTTSVNRISYSVLDERVQFTSKANLSIRLGFPRVILKILPGARTKKIEEKGGEALVSALEKDIPTALENLVDKYVKWLQANE</sequence>
<name>K0T6J5_THAOC</name>
<reference evidence="2 3" key="1">
    <citation type="journal article" date="2012" name="Genome Biol.">
        <title>Genome and low-iron response of an oceanic diatom adapted to chronic iron limitation.</title>
        <authorList>
            <person name="Lommer M."/>
            <person name="Specht M."/>
            <person name="Roy A.S."/>
            <person name="Kraemer L."/>
            <person name="Andreson R."/>
            <person name="Gutowska M.A."/>
            <person name="Wolf J."/>
            <person name="Bergner S.V."/>
            <person name="Schilhabel M.B."/>
            <person name="Klostermeier U.C."/>
            <person name="Beiko R.G."/>
            <person name="Rosenstiel P."/>
            <person name="Hippler M."/>
            <person name="Laroche J."/>
        </authorList>
    </citation>
    <scope>NUCLEOTIDE SEQUENCE [LARGE SCALE GENOMIC DNA]</scope>
    <source>
        <strain evidence="2 3">CCMP1005</strain>
    </source>
</reference>
<protein>
    <submittedName>
        <fullName evidence="2">Uncharacterized protein</fullName>
    </submittedName>
</protein>
<evidence type="ECO:0000313" key="3">
    <source>
        <dbReference type="Proteomes" id="UP000266841"/>
    </source>
</evidence>
<feature type="signal peptide" evidence="1">
    <location>
        <begin position="1"/>
        <end position="19"/>
    </location>
</feature>
<dbReference type="Proteomes" id="UP000266841">
    <property type="component" value="Unassembled WGS sequence"/>
</dbReference>
<gene>
    <name evidence="2" type="ORF">THAOC_05110</name>
</gene>